<name>A0A6A6QA67_9PEZI</name>
<keyword evidence="6" id="KW-1185">Reference proteome</keyword>
<dbReference type="InterPro" id="IPR000608">
    <property type="entry name" value="UBC"/>
</dbReference>
<organism evidence="5 6">
    <name type="scientific">Lophium mytilinum</name>
    <dbReference type="NCBI Taxonomy" id="390894"/>
    <lineage>
        <taxon>Eukaryota</taxon>
        <taxon>Fungi</taxon>
        <taxon>Dikarya</taxon>
        <taxon>Ascomycota</taxon>
        <taxon>Pezizomycotina</taxon>
        <taxon>Dothideomycetes</taxon>
        <taxon>Pleosporomycetidae</taxon>
        <taxon>Mytilinidiales</taxon>
        <taxon>Mytilinidiaceae</taxon>
        <taxon>Lophium</taxon>
    </lineage>
</organism>
<dbReference type="AlphaFoldDB" id="A0A6A6QA67"/>
<sequence length="697" mass="76813">MPQQSKGSSPPPKGSASSSRRPATTKTFATFSDVAQAVKDWRCSSCSTRLFPAEGAVLTLSRKWMQQQEPLNSKITCAKCRKQSACLGNCSRSTTKVTTKQGYQVSSCCSAGKLFMLWTIMCGFDYMHVEDIRKLDKSARENVRYSTDGGVGYQGFSFQDYAMLGMTTQADVAADAGKSKAQISESQKDNITLRTFELIAVLLPSKSHGSSYDENPPAAVVSLLRASRVLDRIAELLRNDSLENASHRKHLYQSMLDILRLLGRHDSLTDKTIFLARRVKKDDITMLNLSFHGAKLASETTSSIADCLKKLEIQSTMMLRGAQNNPAVFNTPDSKQMLWLCRQISDLAVFLLGKEKASGVTRSRQKDREEDDLRVKEVDDNKMLSSHFFGIPAANMQNGAPGRMRKIMTELTTLKTGLPPGIFLLFGSSRIDVMKAIIVGPEDTPYELGLFEFDILLPSEYPNKPPMFFFRGAEGKLLVSPNLHADGEVCLSILNTFHGSPWNPRESTLLQVLVSIQAMLFCADPFSTNPGQTATAGTYTSRVWNYDIQYVTMRYAQHAWLSGRFNPLWSDVVNAHFRAHATQLLALVKKWLREGQPFVGHAPLPGMQRLDPSVHPAQMEGARQQVAAQLVQQVEVFRRAGGRVEGRGVVSAAAAAGRYYSGWGVQARAVEAVRNRGGRGGFAGGFRGGFRGGFGGN</sequence>
<evidence type="ECO:0000313" key="5">
    <source>
        <dbReference type="EMBL" id="KAF2488876.1"/>
    </source>
</evidence>
<dbReference type="GO" id="GO:0061631">
    <property type="term" value="F:ubiquitin conjugating enzyme activity"/>
    <property type="evidence" value="ECO:0007669"/>
    <property type="project" value="TreeGrafter"/>
</dbReference>
<keyword evidence="2" id="KW-0833">Ubl conjugation pathway</keyword>
<proteinExistence type="predicted"/>
<accession>A0A6A6QA67</accession>
<dbReference type="PROSITE" id="PS50127">
    <property type="entry name" value="UBC_2"/>
    <property type="match status" value="1"/>
</dbReference>
<feature type="domain" description="UBC core" evidence="4">
    <location>
        <begin position="402"/>
        <end position="557"/>
    </location>
</feature>
<reference evidence="5" key="1">
    <citation type="journal article" date="2020" name="Stud. Mycol.">
        <title>101 Dothideomycetes genomes: a test case for predicting lifestyles and emergence of pathogens.</title>
        <authorList>
            <person name="Haridas S."/>
            <person name="Albert R."/>
            <person name="Binder M."/>
            <person name="Bloem J."/>
            <person name="Labutti K."/>
            <person name="Salamov A."/>
            <person name="Andreopoulos B."/>
            <person name="Baker S."/>
            <person name="Barry K."/>
            <person name="Bills G."/>
            <person name="Bluhm B."/>
            <person name="Cannon C."/>
            <person name="Castanera R."/>
            <person name="Culley D."/>
            <person name="Daum C."/>
            <person name="Ezra D."/>
            <person name="Gonzalez J."/>
            <person name="Henrissat B."/>
            <person name="Kuo A."/>
            <person name="Liang C."/>
            <person name="Lipzen A."/>
            <person name="Lutzoni F."/>
            <person name="Magnuson J."/>
            <person name="Mondo S."/>
            <person name="Nolan M."/>
            <person name="Ohm R."/>
            <person name="Pangilinan J."/>
            <person name="Park H.-J."/>
            <person name="Ramirez L."/>
            <person name="Alfaro M."/>
            <person name="Sun H."/>
            <person name="Tritt A."/>
            <person name="Yoshinaga Y."/>
            <person name="Zwiers L.-H."/>
            <person name="Turgeon B."/>
            <person name="Goodwin S."/>
            <person name="Spatafora J."/>
            <person name="Crous P."/>
            <person name="Grigoriev I."/>
        </authorList>
    </citation>
    <scope>NUCLEOTIDE SEQUENCE</scope>
    <source>
        <strain evidence="5">CBS 269.34</strain>
    </source>
</reference>
<evidence type="ECO:0000256" key="1">
    <source>
        <dbReference type="ARBA" id="ARBA00022679"/>
    </source>
</evidence>
<dbReference type="EMBL" id="MU004200">
    <property type="protein sequence ID" value="KAF2488876.1"/>
    <property type="molecule type" value="Genomic_DNA"/>
</dbReference>
<dbReference type="Pfam" id="PF00179">
    <property type="entry name" value="UQ_con"/>
    <property type="match status" value="1"/>
</dbReference>
<dbReference type="SMART" id="SM00212">
    <property type="entry name" value="UBCc"/>
    <property type="match status" value="1"/>
</dbReference>
<dbReference type="SUPFAM" id="SSF54495">
    <property type="entry name" value="UBC-like"/>
    <property type="match status" value="1"/>
</dbReference>
<keyword evidence="1" id="KW-0808">Transferase</keyword>
<gene>
    <name evidence="5" type="ORF">BU16DRAFT_586665</name>
</gene>
<feature type="region of interest" description="Disordered" evidence="3">
    <location>
        <begin position="1"/>
        <end position="23"/>
    </location>
</feature>
<dbReference type="InterPro" id="IPR016135">
    <property type="entry name" value="UBQ-conjugating_enzyme/RWD"/>
</dbReference>
<dbReference type="PANTHER" id="PTHR46116:SF15">
    <property type="entry name" value="(E3-INDEPENDENT) E2 UBIQUITIN-CONJUGATING ENZYME"/>
    <property type="match status" value="1"/>
</dbReference>
<evidence type="ECO:0000256" key="2">
    <source>
        <dbReference type="ARBA" id="ARBA00022786"/>
    </source>
</evidence>
<dbReference type="Gene3D" id="3.10.110.10">
    <property type="entry name" value="Ubiquitin Conjugating Enzyme"/>
    <property type="match status" value="1"/>
</dbReference>
<evidence type="ECO:0000313" key="6">
    <source>
        <dbReference type="Proteomes" id="UP000799750"/>
    </source>
</evidence>
<feature type="compositionally biased region" description="Low complexity" evidence="3">
    <location>
        <begin position="1"/>
        <end position="22"/>
    </location>
</feature>
<dbReference type="OrthoDB" id="47801at2759"/>
<evidence type="ECO:0000259" key="4">
    <source>
        <dbReference type="PROSITE" id="PS50127"/>
    </source>
</evidence>
<protein>
    <recommendedName>
        <fullName evidence="4">UBC core domain-containing protein</fullName>
    </recommendedName>
</protein>
<dbReference type="PANTHER" id="PTHR46116">
    <property type="entry name" value="(E3-INDEPENDENT) E2 UBIQUITIN-CONJUGATING ENZYME"/>
    <property type="match status" value="1"/>
</dbReference>
<evidence type="ECO:0000256" key="3">
    <source>
        <dbReference type="SAM" id="MobiDB-lite"/>
    </source>
</evidence>
<dbReference type="Proteomes" id="UP000799750">
    <property type="component" value="Unassembled WGS sequence"/>
</dbReference>